<reference evidence="4 5" key="1">
    <citation type="submission" date="2009-08" db="EMBL/GenBank/DDBJ databases">
        <title>The draft genome of Rhodobacter sp. SW2.</title>
        <authorList>
            <consortium name="US DOE Joint Genome Institute (JGI-PGF)"/>
            <person name="Lucas S."/>
            <person name="Copeland A."/>
            <person name="Lapidus A."/>
            <person name="Glavina del Rio T."/>
            <person name="Tice H."/>
            <person name="Bruce D."/>
            <person name="Goodwin L."/>
            <person name="Pitluck S."/>
            <person name="Larimer F."/>
            <person name="Land M.L."/>
            <person name="Hauser L."/>
            <person name="Emerson D."/>
        </authorList>
    </citation>
    <scope>NUCLEOTIDE SEQUENCE [LARGE SCALE GENOMIC DNA]</scope>
    <source>
        <strain evidence="4 5">SW2</strain>
    </source>
</reference>
<dbReference type="EMBL" id="ACYY01000005">
    <property type="protein sequence ID" value="EEW26028.1"/>
    <property type="molecule type" value="Genomic_DNA"/>
</dbReference>
<dbReference type="Pfam" id="PF00353">
    <property type="entry name" value="HemolysinCabind"/>
    <property type="match status" value="4"/>
</dbReference>
<sequence length="549" mass="55309">MTITAAEQYGIELLNRARLDPLGEAARYGLSLNGGLTAGTITATVKQVLAPSQYLDLSAERHSAWILSTDTFSHTGINGTNPGQRMTAAGYSFTGSWGWAENLALASLGGSTTALTVIELHHRMLMESPGHRTAIMGNNSREIGYAQVVDRYTSFNASVVTENFAYRSGAIFVTGVAYNDTNGDHFYSMGEGRVGISFGIAGGAAALTAAAGGYGVLASQSAGVRVNVGTAGATAVVTLDLSAGNVKLDLVDGNTLMTSGNMTLISGVGNAGLLGVGALSLTGNAAANTLHGNAGANILTGEAGNDSLLGGAGNDRLNGGLGADSLSGEVGADTLLGGDGNDSLLGGTENDALYGDADNDFLCGDAGNDGLFGGTGNDRLSGGIGVDSLSGEVGADTLFGGAGNDRLIGGSENDIVYGDADNDYLSGDAGVDLLFGGLGIDSLYGGDGNDRLEGGAGADYLLGGLGADAFQFINGSGRDQVADFLPGQQDRLQLDDALWGGVALTDAQIVARYATVVGTTVVFNFVDGDVLTLANVTSLTGLANYIDVI</sequence>
<dbReference type="SUPFAM" id="SSF55797">
    <property type="entry name" value="PR-1-like"/>
    <property type="match status" value="1"/>
</dbReference>
<dbReference type="InterPro" id="IPR035940">
    <property type="entry name" value="CAP_sf"/>
</dbReference>
<comment type="subcellular location">
    <subcellularLocation>
        <location evidence="1">Secreted</location>
    </subcellularLocation>
</comment>
<comment type="caution">
    <text evidence="4">The sequence shown here is derived from an EMBL/GenBank/DDBJ whole genome shotgun (WGS) entry which is preliminary data.</text>
</comment>
<dbReference type="Proteomes" id="UP000010121">
    <property type="component" value="Unassembled WGS sequence"/>
</dbReference>
<evidence type="ECO:0000256" key="2">
    <source>
        <dbReference type="ARBA" id="ARBA00022525"/>
    </source>
</evidence>
<dbReference type="GO" id="GO:0005509">
    <property type="term" value="F:calcium ion binding"/>
    <property type="evidence" value="ECO:0007669"/>
    <property type="project" value="InterPro"/>
</dbReference>
<dbReference type="RefSeq" id="WP_008028871.1">
    <property type="nucleotide sequence ID" value="NZ_ACYY01000005.1"/>
</dbReference>
<dbReference type="Gene3D" id="3.40.33.10">
    <property type="entry name" value="CAP"/>
    <property type="match status" value="1"/>
</dbReference>
<dbReference type="AlphaFoldDB" id="C8RZ71"/>
<dbReference type="GO" id="GO:0005576">
    <property type="term" value="C:extracellular region"/>
    <property type="evidence" value="ECO:0007669"/>
    <property type="project" value="UniProtKB-SubCell"/>
</dbReference>
<dbReference type="InterPro" id="IPR050557">
    <property type="entry name" value="RTX_toxin/Mannuronan_C5-epim"/>
</dbReference>
<evidence type="ECO:0000313" key="5">
    <source>
        <dbReference type="Proteomes" id="UP000010121"/>
    </source>
</evidence>
<dbReference type="PANTHER" id="PTHR38340:SF1">
    <property type="entry name" value="S-LAYER PROTEIN"/>
    <property type="match status" value="1"/>
</dbReference>
<keyword evidence="2" id="KW-0964">Secreted</keyword>
<dbReference type="InterPro" id="IPR011049">
    <property type="entry name" value="Serralysin-like_metalloprot_C"/>
</dbReference>
<protein>
    <submittedName>
        <fullName evidence="4">Hemolysin-type calcium-binding region</fullName>
    </submittedName>
</protein>
<dbReference type="PROSITE" id="PS00330">
    <property type="entry name" value="HEMOLYSIN_CALCIUM"/>
    <property type="match status" value="9"/>
</dbReference>
<proteinExistence type="predicted"/>
<dbReference type="SUPFAM" id="SSF51120">
    <property type="entry name" value="beta-Roll"/>
    <property type="match status" value="3"/>
</dbReference>
<dbReference type="eggNOG" id="COG2340">
    <property type="taxonomic scope" value="Bacteria"/>
</dbReference>
<keyword evidence="5" id="KW-1185">Reference proteome</keyword>
<evidence type="ECO:0000256" key="1">
    <source>
        <dbReference type="ARBA" id="ARBA00004613"/>
    </source>
</evidence>
<evidence type="ECO:0000313" key="4">
    <source>
        <dbReference type="EMBL" id="EEW26028.1"/>
    </source>
</evidence>
<dbReference type="CDD" id="cd05379">
    <property type="entry name" value="CAP_bacterial"/>
    <property type="match status" value="1"/>
</dbReference>
<dbReference type="Pfam" id="PF00188">
    <property type="entry name" value="CAP"/>
    <property type="match status" value="1"/>
</dbReference>
<dbReference type="PANTHER" id="PTHR38340">
    <property type="entry name" value="S-LAYER PROTEIN"/>
    <property type="match status" value="1"/>
</dbReference>
<name>C8RZ71_9RHOB</name>
<dbReference type="Gene3D" id="2.150.10.10">
    <property type="entry name" value="Serralysin-like metalloprotease, C-terminal"/>
    <property type="match status" value="2"/>
</dbReference>
<evidence type="ECO:0000259" key="3">
    <source>
        <dbReference type="Pfam" id="PF00188"/>
    </source>
</evidence>
<dbReference type="STRING" id="371731.Rsw2DRAFT_1099"/>
<dbReference type="InterPro" id="IPR014044">
    <property type="entry name" value="CAP_dom"/>
</dbReference>
<dbReference type="eggNOG" id="COG2931">
    <property type="taxonomic scope" value="Bacteria"/>
</dbReference>
<accession>C8RZ71</accession>
<gene>
    <name evidence="4" type="ORF">Rsw2DRAFT_1099</name>
</gene>
<organism evidence="4 5">
    <name type="scientific">Rhodobacter ferrooxidans</name>
    <dbReference type="NCBI Taxonomy" id="371731"/>
    <lineage>
        <taxon>Bacteria</taxon>
        <taxon>Pseudomonadati</taxon>
        <taxon>Pseudomonadota</taxon>
        <taxon>Alphaproteobacteria</taxon>
        <taxon>Rhodobacterales</taxon>
        <taxon>Rhodobacter group</taxon>
        <taxon>Rhodobacter</taxon>
    </lineage>
</organism>
<feature type="domain" description="SCP" evidence="3">
    <location>
        <begin position="42"/>
        <end position="155"/>
    </location>
</feature>
<dbReference type="InterPro" id="IPR018511">
    <property type="entry name" value="Hemolysin-typ_Ca-bd_CS"/>
</dbReference>
<dbReference type="PRINTS" id="PR00313">
    <property type="entry name" value="CABNDNGRPT"/>
</dbReference>
<dbReference type="InterPro" id="IPR001343">
    <property type="entry name" value="Hemolysn_Ca-bd"/>
</dbReference>